<proteinExistence type="predicted"/>
<dbReference type="Pfam" id="PF13271">
    <property type="entry name" value="DUF4062"/>
    <property type="match status" value="1"/>
</dbReference>
<dbReference type="Gene3D" id="1.25.40.10">
    <property type="entry name" value="Tetratricopeptide repeat domain"/>
    <property type="match status" value="2"/>
</dbReference>
<dbReference type="InterPro" id="IPR019734">
    <property type="entry name" value="TPR_rpt"/>
</dbReference>
<evidence type="ECO:0000313" key="7">
    <source>
        <dbReference type="Proteomes" id="UP000199568"/>
    </source>
</evidence>
<dbReference type="Proteomes" id="UP000199568">
    <property type="component" value="Unassembled WGS sequence"/>
</dbReference>
<dbReference type="SUPFAM" id="SSF52540">
    <property type="entry name" value="P-loop containing nucleoside triphosphate hydrolases"/>
    <property type="match status" value="1"/>
</dbReference>
<dbReference type="PROSITE" id="PS50005">
    <property type="entry name" value="TPR"/>
    <property type="match status" value="1"/>
</dbReference>
<dbReference type="Pfam" id="PF13424">
    <property type="entry name" value="TPR_12"/>
    <property type="match status" value="1"/>
</dbReference>
<feature type="transmembrane region" description="Helical" evidence="3">
    <location>
        <begin position="1061"/>
        <end position="1079"/>
    </location>
</feature>
<name>A0A1H9ZHL6_9FIRM</name>
<keyword evidence="2" id="KW-0802">TPR repeat</keyword>
<dbReference type="EMBL" id="FOHU01000002">
    <property type="protein sequence ID" value="SES81090.1"/>
    <property type="molecule type" value="Genomic_DNA"/>
</dbReference>
<dbReference type="Gene3D" id="3.40.50.300">
    <property type="entry name" value="P-loop containing nucleotide triphosphate hydrolases"/>
    <property type="match status" value="1"/>
</dbReference>
<evidence type="ECO:0000313" key="6">
    <source>
        <dbReference type="EMBL" id="SES81090.1"/>
    </source>
</evidence>
<protein>
    <submittedName>
        <fullName evidence="6">Chromosomal replication initiation ATPase DnaA</fullName>
    </submittedName>
</protein>
<dbReference type="SMART" id="SM00028">
    <property type="entry name" value="TPR"/>
    <property type="match status" value="2"/>
</dbReference>
<dbReference type="InterPro" id="IPR025139">
    <property type="entry name" value="DUF4062"/>
</dbReference>
<feature type="transmembrane region" description="Helical" evidence="3">
    <location>
        <begin position="1137"/>
        <end position="1158"/>
    </location>
</feature>
<dbReference type="GO" id="GO:0080008">
    <property type="term" value="C:Cul4-RING E3 ubiquitin ligase complex"/>
    <property type="evidence" value="ECO:0007669"/>
    <property type="project" value="TreeGrafter"/>
</dbReference>
<evidence type="ECO:0000259" key="5">
    <source>
        <dbReference type="Pfam" id="PF13271"/>
    </source>
</evidence>
<gene>
    <name evidence="6" type="ORF">SAMN05660297_00556</name>
</gene>
<dbReference type="SUPFAM" id="SSF48452">
    <property type="entry name" value="TPR-like"/>
    <property type="match status" value="2"/>
</dbReference>
<keyword evidence="7" id="KW-1185">Reference proteome</keyword>
<accession>A0A1H9ZHL6</accession>
<dbReference type="AlphaFoldDB" id="A0A1H9ZHL6"/>
<reference evidence="6 7" key="1">
    <citation type="submission" date="2016-10" db="EMBL/GenBank/DDBJ databases">
        <authorList>
            <person name="de Groot N.N."/>
        </authorList>
    </citation>
    <scope>NUCLEOTIDE SEQUENCE [LARGE SCALE GENOMIC DNA]</scope>
    <source>
        <strain evidence="6 7">DSM 18979</strain>
    </source>
</reference>
<keyword evidence="3" id="KW-0472">Membrane</keyword>
<dbReference type="InterPro" id="IPR051191">
    <property type="entry name" value="DCAF12"/>
</dbReference>
<evidence type="ECO:0000259" key="4">
    <source>
        <dbReference type="Pfam" id="PF05729"/>
    </source>
</evidence>
<feature type="domain" description="NACHT" evidence="4">
    <location>
        <begin position="260"/>
        <end position="416"/>
    </location>
</feature>
<dbReference type="PANTHER" id="PTHR19860">
    <property type="entry name" value="DDB1- AND CUL4-ASSOCIATED FACTOR 12-RELATED"/>
    <property type="match status" value="1"/>
</dbReference>
<dbReference type="InterPro" id="IPR027417">
    <property type="entry name" value="P-loop_NTPase"/>
</dbReference>
<keyword evidence="1" id="KW-0677">Repeat</keyword>
<feature type="repeat" description="TPR" evidence="2">
    <location>
        <begin position="765"/>
        <end position="798"/>
    </location>
</feature>
<dbReference type="OrthoDB" id="72299at2"/>
<dbReference type="InterPro" id="IPR011990">
    <property type="entry name" value="TPR-like_helical_dom_sf"/>
</dbReference>
<dbReference type="Pfam" id="PF13374">
    <property type="entry name" value="TPR_10"/>
    <property type="match status" value="1"/>
</dbReference>
<evidence type="ECO:0000256" key="1">
    <source>
        <dbReference type="ARBA" id="ARBA00022737"/>
    </source>
</evidence>
<evidence type="ECO:0000256" key="3">
    <source>
        <dbReference type="SAM" id="Phobius"/>
    </source>
</evidence>
<keyword evidence="3" id="KW-1133">Transmembrane helix</keyword>
<evidence type="ECO:0000256" key="2">
    <source>
        <dbReference type="PROSITE-ProRule" id="PRU00339"/>
    </source>
</evidence>
<sequence length="1216" mass="142215">MDLIKKQEEPREIRVFISSTFQDLHEERDYLIRRIFPRLAGLCRERDVVFTGVDLRWGITEEEAQQGRTIRLCLDEIQKCKPYFICILGHRYGWVPEAEELLKDQDLGERYETVIREAVNNRISITEMEILQGVFRQPGEVNALFYFEDKKYFEEKNKYLKIEEDLQRKEKLQALKDSIKKSDYPVRENFISKEMLGEWVYEDIKKTLDERFPIKEAQTEEEQQYKKHLELASSRKAYYLKNNEAYAALNSYAEKGTMPLVVWGKSGLGKTALLANWAGEYQENHPETLVVQYYGGAASEMTDIDVMLYILQQIKEKTTDFQVEIPTDPQELRIRFHDLLQSVKKKVVIIIDALNQLDSKAQELNWVPEKLPGNMKLIISTIDNGIIKEIRERKWLEYPIKPLSKQQMKEMIIDFLKLHGKSITQQQIEEIVDFQGEVEEKKVSFLSRFSQRKSYGNINNPLFLKTFLIELLLTGRYDNLQEKINHYLSAADLEALFHKVLERMEEDFGSQLIGFLLGSICFSRNGLSEEELKHLAHQEGIKYLDIVDCLHGLDFHLMKKGQLLDFFHDYIRQSVVKKYFSQEGQEEACRRRLVDFFSQGTVLSRQAEEVPYQYYQLKDWEALEKTVLQQEIFQELSHHHMYELLQYFQQLQEEKGDLYDKLMNSLETEGLFHKALGKKELQFFKSVASLFHLNREFEKARKIYAHIFHIDQEKYGEGHPKTQKSFTMYLKLLLKEGNYDLGLALAEKELKKQLEASGDSGLGAARAYHNLAFAEMQAEKWMEAIESCSKALEIKKSHYGDFHPKTAEAMEMLAIAINSLMRRWKKSEEEKRFDKEETDQFLQEFQEKRLEIKKHYLDSKDLPWIKRHAAAFFYEMKYSFGQIGDIFKGNTERQGRLLKEALEIKKLTLGRLHPAVADSYIHLAMNHGGWFNSKARIKHFKKALQIRENFYGSYHPEVANVLHHLGDVSKTKEAISYFRRAWQIQKKVYGSSHPATVNSAKKLSFSLRGTLSFSNDLEADYIDKSLQQQISADGQLQENPMELPEHLVNLNEMKSGGWKPALYVFLLLVIMNAIGLIFIPTRWIPYYSMVTVIILGGVAWSAGYGKMHKNLYALLGYSLFPLLLYITRIMDLVIGRVISLAWSNHFDMIGSLSFARIFSKEAIMYYELGLYKNMNLIQLSWARGGFVVVLFLLGYGVRHGKDYMKQYFSEKGNQWR</sequence>
<dbReference type="PANTHER" id="PTHR19860:SF40">
    <property type="entry name" value="WD40 REPEAT-CONTAINING PROTEIN"/>
    <property type="match status" value="1"/>
</dbReference>
<feature type="domain" description="DUF4062" evidence="5">
    <location>
        <begin position="14"/>
        <end position="97"/>
    </location>
</feature>
<organism evidence="6 7">
    <name type="scientific">Natronincola peptidivorans</name>
    <dbReference type="NCBI Taxonomy" id="426128"/>
    <lineage>
        <taxon>Bacteria</taxon>
        <taxon>Bacillati</taxon>
        <taxon>Bacillota</taxon>
        <taxon>Clostridia</taxon>
        <taxon>Peptostreptococcales</taxon>
        <taxon>Natronincolaceae</taxon>
        <taxon>Natronincola</taxon>
    </lineage>
</organism>
<dbReference type="STRING" id="426128.SAMN05660297_00556"/>
<feature type="transmembrane region" description="Helical" evidence="3">
    <location>
        <begin position="1086"/>
        <end position="1105"/>
    </location>
</feature>
<keyword evidence="3" id="KW-0812">Transmembrane</keyword>
<dbReference type="InterPro" id="IPR007111">
    <property type="entry name" value="NACHT_NTPase"/>
</dbReference>
<dbReference type="RefSeq" id="WP_090438996.1">
    <property type="nucleotide sequence ID" value="NZ_FOHU01000002.1"/>
</dbReference>
<feature type="transmembrane region" description="Helical" evidence="3">
    <location>
        <begin position="1178"/>
        <end position="1197"/>
    </location>
</feature>
<feature type="transmembrane region" description="Helical" evidence="3">
    <location>
        <begin position="1111"/>
        <end position="1130"/>
    </location>
</feature>
<dbReference type="Pfam" id="PF05729">
    <property type="entry name" value="NACHT"/>
    <property type="match status" value="1"/>
</dbReference>